<sequence>MGKRGTTEVNHVTADVVEQKLGTYLNETFRHLHRNPELSGSEFATQAFVKGELERLGIPYQVMAGTGLCAELRGGRPGKTILLRADIDALPINEATGLPYASQTDGVMHACGHDAHTTAVLGTAAMLLERREEWGGTVKLMFQPSEEKHPGGAKPMIAEGLLENPQVNAAIGIHTNPYLAPGTFGLKDGAILANADRFYIHLIGKGGHAAAPHEGADAIAMAGQLIVSLQNLVARQVSPFDNAVVTIGEIKGGYAPNTLADRVYLAGTVRTVNPDTQVLMEEKIGKTLQGIADLWGGSFTYDYVRGYPITWNDKAMTDLVRQAAGLCLGKESVIELPHGYMSADDFAYIAKAVPSVFIEWGTGDWSEEARRSAAAWHNSTFQVNPDALKYGVTVLTQTILNYLQGGE</sequence>
<dbReference type="PANTHER" id="PTHR11014">
    <property type="entry name" value="PEPTIDASE M20 FAMILY MEMBER"/>
    <property type="match status" value="1"/>
</dbReference>
<dbReference type="AlphaFoldDB" id="A0A3B0BR28"/>
<proteinExistence type="predicted"/>
<dbReference type="CDD" id="cd03886">
    <property type="entry name" value="M20_Acy1"/>
    <property type="match status" value="1"/>
</dbReference>
<feature type="binding site" evidence="2">
    <location>
        <position position="147"/>
    </location>
    <ligand>
        <name>Mn(2+)</name>
        <dbReference type="ChEBI" id="CHEBI:29035"/>
        <label>2</label>
    </ligand>
</feature>
<evidence type="ECO:0000256" key="2">
    <source>
        <dbReference type="PIRSR" id="PIRSR005962-1"/>
    </source>
</evidence>
<dbReference type="Gene3D" id="3.30.70.360">
    <property type="match status" value="1"/>
</dbReference>
<name>A0A3B0BR28_9BACL</name>
<dbReference type="InterPro" id="IPR017439">
    <property type="entry name" value="Amidohydrolase"/>
</dbReference>
<organism evidence="4 5">
    <name type="scientific">Paenibacillus ginsengarvi</name>
    <dbReference type="NCBI Taxonomy" id="400777"/>
    <lineage>
        <taxon>Bacteria</taxon>
        <taxon>Bacillati</taxon>
        <taxon>Bacillota</taxon>
        <taxon>Bacilli</taxon>
        <taxon>Bacillales</taxon>
        <taxon>Paenibacillaceae</taxon>
        <taxon>Paenibacillus</taxon>
    </lineage>
</organism>
<feature type="binding site" evidence="2">
    <location>
        <position position="377"/>
    </location>
    <ligand>
        <name>Mn(2+)</name>
        <dbReference type="ChEBI" id="CHEBI:29035"/>
        <label>2</label>
    </ligand>
</feature>
<evidence type="ECO:0000259" key="3">
    <source>
        <dbReference type="Pfam" id="PF07687"/>
    </source>
</evidence>
<gene>
    <name evidence="4" type="ORF">D7M11_27285</name>
</gene>
<dbReference type="GO" id="GO:0046872">
    <property type="term" value="F:metal ion binding"/>
    <property type="evidence" value="ECO:0007669"/>
    <property type="project" value="UniProtKB-KW"/>
</dbReference>
<reference evidence="4 5" key="1">
    <citation type="journal article" date="2007" name="Int. J. Syst. Evol. Microbiol.">
        <title>Paenibacillus ginsengarvi sp. nov., isolated from soil from ginseng cultivation.</title>
        <authorList>
            <person name="Yoon M.H."/>
            <person name="Ten L.N."/>
            <person name="Im W.T."/>
        </authorList>
    </citation>
    <scope>NUCLEOTIDE SEQUENCE [LARGE SCALE GENOMIC DNA]</scope>
    <source>
        <strain evidence="4 5">KCTC 13059</strain>
    </source>
</reference>
<dbReference type="GO" id="GO:0019877">
    <property type="term" value="P:diaminopimelate biosynthetic process"/>
    <property type="evidence" value="ECO:0007669"/>
    <property type="project" value="UniProtKB-ARBA"/>
</dbReference>
<protein>
    <submittedName>
        <fullName evidence="4">Amidohydrolase</fullName>
    </submittedName>
</protein>
<feature type="binding site" evidence="2">
    <location>
        <position position="174"/>
    </location>
    <ligand>
        <name>Mn(2+)</name>
        <dbReference type="ChEBI" id="CHEBI:29035"/>
        <label>2</label>
    </ligand>
</feature>
<keyword evidence="2" id="KW-0464">Manganese</keyword>
<dbReference type="PANTHER" id="PTHR11014:SF63">
    <property type="entry name" value="METALLOPEPTIDASE, PUTATIVE (AFU_ORTHOLOGUE AFUA_6G09600)-RELATED"/>
    <property type="match status" value="1"/>
</dbReference>
<dbReference type="InterPro" id="IPR002933">
    <property type="entry name" value="Peptidase_M20"/>
</dbReference>
<dbReference type="NCBIfam" id="TIGR01891">
    <property type="entry name" value="amidohydrolases"/>
    <property type="match status" value="1"/>
</dbReference>
<evidence type="ECO:0000313" key="4">
    <source>
        <dbReference type="EMBL" id="RKN74156.1"/>
    </source>
</evidence>
<dbReference type="InterPro" id="IPR011650">
    <property type="entry name" value="Peptidase_M20_dimer"/>
</dbReference>
<dbReference type="Proteomes" id="UP000282311">
    <property type="component" value="Unassembled WGS sequence"/>
</dbReference>
<feature type="binding site" evidence="2">
    <location>
        <position position="111"/>
    </location>
    <ligand>
        <name>Mn(2+)</name>
        <dbReference type="ChEBI" id="CHEBI:29035"/>
        <label>2</label>
    </ligand>
</feature>
<dbReference type="Pfam" id="PF01546">
    <property type="entry name" value="Peptidase_M20"/>
    <property type="match status" value="1"/>
</dbReference>
<dbReference type="EMBL" id="RBAH01000025">
    <property type="protein sequence ID" value="RKN74156.1"/>
    <property type="molecule type" value="Genomic_DNA"/>
</dbReference>
<feature type="binding site" evidence="2">
    <location>
        <position position="113"/>
    </location>
    <ligand>
        <name>Mn(2+)</name>
        <dbReference type="ChEBI" id="CHEBI:29035"/>
        <label>2</label>
    </ligand>
</feature>
<dbReference type="SUPFAM" id="SSF55031">
    <property type="entry name" value="Bacterial exopeptidase dimerisation domain"/>
    <property type="match status" value="1"/>
</dbReference>
<dbReference type="Pfam" id="PF07687">
    <property type="entry name" value="M20_dimer"/>
    <property type="match status" value="1"/>
</dbReference>
<evidence type="ECO:0000256" key="1">
    <source>
        <dbReference type="ARBA" id="ARBA00022801"/>
    </source>
</evidence>
<dbReference type="InterPro" id="IPR036264">
    <property type="entry name" value="Bact_exopeptidase_dim_dom"/>
</dbReference>
<keyword evidence="1 4" id="KW-0378">Hydrolase</keyword>
<comment type="cofactor">
    <cofactor evidence="2">
        <name>Mn(2+)</name>
        <dbReference type="ChEBI" id="CHEBI:29035"/>
    </cofactor>
    <text evidence="2">The Mn(2+) ion enhances activity.</text>
</comment>
<dbReference type="GO" id="GO:0050118">
    <property type="term" value="F:N-acetyldiaminopimelate deacetylase activity"/>
    <property type="evidence" value="ECO:0007669"/>
    <property type="project" value="UniProtKB-ARBA"/>
</dbReference>
<comment type="caution">
    <text evidence="4">The sequence shown here is derived from an EMBL/GenBank/DDBJ whole genome shotgun (WGS) entry which is preliminary data.</text>
</comment>
<keyword evidence="2" id="KW-0479">Metal-binding</keyword>
<dbReference type="SUPFAM" id="SSF53187">
    <property type="entry name" value="Zn-dependent exopeptidases"/>
    <property type="match status" value="1"/>
</dbReference>
<feature type="domain" description="Peptidase M20 dimerisation" evidence="3">
    <location>
        <begin position="197"/>
        <end position="277"/>
    </location>
</feature>
<evidence type="ECO:0000313" key="5">
    <source>
        <dbReference type="Proteomes" id="UP000282311"/>
    </source>
</evidence>
<dbReference type="Gene3D" id="3.40.630.10">
    <property type="entry name" value="Zn peptidases"/>
    <property type="match status" value="1"/>
</dbReference>
<dbReference type="PIRSF" id="PIRSF005962">
    <property type="entry name" value="Pept_M20D_amidohydro"/>
    <property type="match status" value="1"/>
</dbReference>
<keyword evidence="5" id="KW-1185">Reference proteome</keyword>
<dbReference type="FunFam" id="3.30.70.360:FF:000001">
    <property type="entry name" value="N-acetyldiaminopimelate deacetylase"/>
    <property type="match status" value="1"/>
</dbReference>
<accession>A0A3B0BR28</accession>